<feature type="region of interest" description="Disordered" evidence="5">
    <location>
        <begin position="1"/>
        <end position="57"/>
    </location>
</feature>
<dbReference type="InterPro" id="IPR011709">
    <property type="entry name" value="DEAD-box_helicase_OB_fold"/>
</dbReference>
<dbReference type="SMART" id="SM00382">
    <property type="entry name" value="AAA"/>
    <property type="match status" value="1"/>
</dbReference>
<evidence type="ECO:0000256" key="1">
    <source>
        <dbReference type="ARBA" id="ARBA00022741"/>
    </source>
</evidence>
<dbReference type="EMBL" id="JACHVQ010000001">
    <property type="protein sequence ID" value="MBB2890576.1"/>
    <property type="molecule type" value="Genomic_DNA"/>
</dbReference>
<dbReference type="InterPro" id="IPR001650">
    <property type="entry name" value="Helicase_C-like"/>
</dbReference>
<dbReference type="InterPro" id="IPR010222">
    <property type="entry name" value="RNA_helicase_HrpA"/>
</dbReference>
<keyword evidence="4" id="KW-0067">ATP-binding</keyword>
<dbReference type="GO" id="GO:0016787">
    <property type="term" value="F:hydrolase activity"/>
    <property type="evidence" value="ECO:0007669"/>
    <property type="project" value="UniProtKB-KW"/>
</dbReference>
<dbReference type="Proteomes" id="UP000559182">
    <property type="component" value="Unassembled WGS sequence"/>
</dbReference>
<feature type="domain" description="Helicase ATP-binding" evidence="6">
    <location>
        <begin position="68"/>
        <end position="231"/>
    </location>
</feature>
<dbReference type="GO" id="GO:0005524">
    <property type="term" value="F:ATP binding"/>
    <property type="evidence" value="ECO:0007669"/>
    <property type="project" value="UniProtKB-KW"/>
</dbReference>
<dbReference type="SMART" id="SM00490">
    <property type="entry name" value="HELICc"/>
    <property type="match status" value="1"/>
</dbReference>
<dbReference type="EC" id="3.6.4.13" evidence="8"/>
<dbReference type="SUPFAM" id="SSF52540">
    <property type="entry name" value="P-loop containing nucleoside triphosphate hydrolases"/>
    <property type="match status" value="1"/>
</dbReference>
<dbReference type="InterPro" id="IPR011545">
    <property type="entry name" value="DEAD/DEAH_box_helicase_dom"/>
</dbReference>
<proteinExistence type="predicted"/>
<feature type="region of interest" description="Disordered" evidence="5">
    <location>
        <begin position="260"/>
        <end position="288"/>
    </location>
</feature>
<keyword evidence="9" id="KW-1185">Reference proteome</keyword>
<comment type="caution">
    <text evidence="8">The sequence shown here is derived from an EMBL/GenBank/DDBJ whole genome shotgun (WGS) entry which is preliminary data.</text>
</comment>
<dbReference type="PANTHER" id="PTHR18934:SF99">
    <property type="entry name" value="ATP-DEPENDENT RNA HELICASE DHX37-RELATED"/>
    <property type="match status" value="1"/>
</dbReference>
<name>A0A839N4K5_9MICO</name>
<dbReference type="InterPro" id="IPR027417">
    <property type="entry name" value="P-loop_NTPase"/>
</dbReference>
<dbReference type="Pfam" id="PF07717">
    <property type="entry name" value="OB_NTP_bind"/>
    <property type="match status" value="1"/>
</dbReference>
<feature type="compositionally biased region" description="Basic residues" evidence="5">
    <location>
        <begin position="12"/>
        <end position="29"/>
    </location>
</feature>
<dbReference type="Pfam" id="PF21010">
    <property type="entry name" value="HA2_C"/>
    <property type="match status" value="1"/>
</dbReference>
<dbReference type="SMART" id="SM00487">
    <property type="entry name" value="DEXDc"/>
    <property type="match status" value="1"/>
</dbReference>
<evidence type="ECO:0000256" key="3">
    <source>
        <dbReference type="ARBA" id="ARBA00022806"/>
    </source>
</evidence>
<reference evidence="8 9" key="1">
    <citation type="submission" date="2020-08" db="EMBL/GenBank/DDBJ databases">
        <title>Sequencing the genomes of 1000 actinobacteria strains.</title>
        <authorList>
            <person name="Klenk H.-P."/>
        </authorList>
    </citation>
    <scope>NUCLEOTIDE SEQUENCE [LARGE SCALE GENOMIC DNA]</scope>
    <source>
        <strain evidence="8 9">DSM 105369</strain>
    </source>
</reference>
<dbReference type="Pfam" id="PF00271">
    <property type="entry name" value="Helicase_C"/>
    <property type="match status" value="1"/>
</dbReference>
<sequence length="1329" mass="148763">MTTPDPTAPSSRRSRGRRGRSGGRQGNRRPPRETPEQRSARHEHRSTLVPTIGYPPQLPVSAARDEIADAIRDHQVVVIAGETGSGKTTQLPKICLELGRGLDGLIGHTQPRRIAARSVAERIAEELDVTLGETIGYQVRFADHSTKDSLVKVMTDGVLLSELQHDRDLRRYDTLIIDEAHERSLNIDFILGYLRQLLPRRPDLKVIITSATIDPQRFADHFTIEGRPPVPVIEVSGRTYPVEVRYRPLVREVETVTKDAAEVGGERASTRPKRSPRRSDQELSGQEVDVDQVTGIADAVTELWTEARGDGGPQDVLVFCSGEREIRDAADALTALELPSTEILPLYARLSAAEQHRVFSRSGKRRIILATNVAETSLTVPGIRYVVDTGTARISRFSQRTKVQRLPIEPISKASARQRSGRCGRVADGVCIRLYSEADFDARPDFTEPEILRTNLASVILQMTSLGLGDVSRFPFIEPPDPRQVTDGVRLLQELGAVEERGTQQGRRLTRTGRTLAALPVDPRMARMLVAAAENGSLREVLVIVAALSIQDVRERPAEAQAQADQSHARFKHETSDFLTLLNLWRYIKEQRKALSSSAFRRMCKREYLHYLRIREWQDLHAQLKQITKRQHLMPSDNPAGEDAIHQALLSGLLSQIGLRDPDKRDYQGSRGARFSIQPGSTLFRRQPDYVMSAELVETTRLWARTNARIDPAWAERLGEHLVKRQYAEPHWSRKRGAVMAAERVTLYGVPLVAGRLVAYGTVDPELSRELFIRNALVEGDWETRHQFFRDNRQLVARIADLEARARRRDLLVGDDELFDFYDARIPGSIVSAAHFDSWWKQEQRQDPKLLTLTEDTLLRDEADAVDATDYPKTWRQGDLKLRLTYQFEPGADADGVTVHLPLDQLNQVTPDGFDWLVPGLREELVTALIRALPKATRRNFVPAPDHARRVLARLDPDAGPITDELGHALRAATGVAVAPGEWDWSRVPDHLRITFRVEDSRGRKLAEGKDLEALQEQLAGKVRGAVSRAAADIERTGLTAWGDLGRLPATYEQRHGKRTIQGFPSLVDHGDTVSLEVLPTASEQAHATRLGIRRLILLNVDVPWKRIEGLFTTRQRLALGNNPHGGMRVLMDDVLAAAVDDIVARDLPDGTVREGAQFDEALRVVRQQLAPRVVAVVEALAPVLDHAREVRLALDAMTQSSLTGLRAELERQRADLVHPGFVAGTGLARLRDLDRYLRAMLVRIDKAPGDLARDRQRADEVAVVEEERQKVLAAVPAARHTDPDVMDLRWQIEELRVSLFAQRLGTARPVSAKRIFKAMDAVEDATGR</sequence>
<dbReference type="InterPro" id="IPR014001">
    <property type="entry name" value="Helicase_ATP-bd"/>
</dbReference>
<dbReference type="GO" id="GO:0003723">
    <property type="term" value="F:RNA binding"/>
    <property type="evidence" value="ECO:0007669"/>
    <property type="project" value="TreeGrafter"/>
</dbReference>
<evidence type="ECO:0000256" key="2">
    <source>
        <dbReference type="ARBA" id="ARBA00022801"/>
    </source>
</evidence>
<keyword evidence="3 8" id="KW-0347">Helicase</keyword>
<dbReference type="Gene3D" id="3.40.50.300">
    <property type="entry name" value="P-loop containing nucleotide triphosphate hydrolases"/>
    <property type="match status" value="2"/>
</dbReference>
<organism evidence="8 9">
    <name type="scientific">Flexivirga oryzae</name>
    <dbReference type="NCBI Taxonomy" id="1794944"/>
    <lineage>
        <taxon>Bacteria</taxon>
        <taxon>Bacillati</taxon>
        <taxon>Actinomycetota</taxon>
        <taxon>Actinomycetes</taxon>
        <taxon>Micrococcales</taxon>
        <taxon>Dermacoccaceae</taxon>
        <taxon>Flexivirga</taxon>
    </lineage>
</organism>
<feature type="domain" description="Helicase C-terminal" evidence="7">
    <location>
        <begin position="295"/>
        <end position="467"/>
    </location>
</feature>
<evidence type="ECO:0000313" key="9">
    <source>
        <dbReference type="Proteomes" id="UP000559182"/>
    </source>
</evidence>
<keyword evidence="1" id="KW-0547">Nucleotide-binding</keyword>
<dbReference type="InterPro" id="IPR024590">
    <property type="entry name" value="HrpA_C"/>
</dbReference>
<dbReference type="GO" id="GO:0003724">
    <property type="term" value="F:RNA helicase activity"/>
    <property type="evidence" value="ECO:0007669"/>
    <property type="project" value="UniProtKB-EC"/>
</dbReference>
<dbReference type="PROSITE" id="PS51192">
    <property type="entry name" value="HELICASE_ATP_BIND_1"/>
    <property type="match status" value="1"/>
</dbReference>
<feature type="compositionally biased region" description="Basic and acidic residues" evidence="5">
    <location>
        <begin position="260"/>
        <end position="269"/>
    </location>
</feature>
<dbReference type="SMART" id="SM00847">
    <property type="entry name" value="HA2"/>
    <property type="match status" value="1"/>
</dbReference>
<accession>A0A839N4K5</accession>
<keyword evidence="2 8" id="KW-0378">Hydrolase</keyword>
<evidence type="ECO:0000259" key="6">
    <source>
        <dbReference type="PROSITE" id="PS51192"/>
    </source>
</evidence>
<protein>
    <submittedName>
        <fullName evidence="8">ATP-dependent helicase HrpA</fullName>
        <ecNumber evidence="8">3.6.4.13</ecNumber>
    </submittedName>
</protein>
<dbReference type="FunFam" id="1.20.120.1080:FF:000005">
    <property type="entry name" value="ATP-dependent helicase HrpA"/>
    <property type="match status" value="1"/>
</dbReference>
<dbReference type="PANTHER" id="PTHR18934">
    <property type="entry name" value="ATP-DEPENDENT RNA HELICASE"/>
    <property type="match status" value="1"/>
</dbReference>
<evidence type="ECO:0000256" key="4">
    <source>
        <dbReference type="ARBA" id="ARBA00022840"/>
    </source>
</evidence>
<dbReference type="NCBIfam" id="TIGR01967">
    <property type="entry name" value="DEAH_box_HrpA"/>
    <property type="match status" value="1"/>
</dbReference>
<dbReference type="InterPro" id="IPR003593">
    <property type="entry name" value="AAA+_ATPase"/>
</dbReference>
<gene>
    <name evidence="8" type="ORF">FHU39_000560</name>
</gene>
<dbReference type="Pfam" id="PF00270">
    <property type="entry name" value="DEAD"/>
    <property type="match status" value="1"/>
</dbReference>
<dbReference type="Gene3D" id="1.20.120.1080">
    <property type="match status" value="1"/>
</dbReference>
<dbReference type="CDD" id="cd18791">
    <property type="entry name" value="SF2_C_RHA"/>
    <property type="match status" value="1"/>
</dbReference>
<dbReference type="PROSITE" id="PS51194">
    <property type="entry name" value="HELICASE_CTER"/>
    <property type="match status" value="1"/>
</dbReference>
<evidence type="ECO:0000256" key="5">
    <source>
        <dbReference type="SAM" id="MobiDB-lite"/>
    </source>
</evidence>
<dbReference type="Pfam" id="PF11898">
    <property type="entry name" value="DUF3418"/>
    <property type="match status" value="1"/>
</dbReference>
<dbReference type="InterPro" id="IPR007502">
    <property type="entry name" value="Helicase-assoc_dom"/>
</dbReference>
<evidence type="ECO:0000313" key="8">
    <source>
        <dbReference type="EMBL" id="MBB2890576.1"/>
    </source>
</evidence>
<dbReference type="RefSeq" id="WP_183318785.1">
    <property type="nucleotide sequence ID" value="NZ_JACHVQ010000001.1"/>
</dbReference>
<evidence type="ECO:0000259" key="7">
    <source>
        <dbReference type="PROSITE" id="PS51194"/>
    </source>
</evidence>
<feature type="compositionally biased region" description="Basic and acidic residues" evidence="5">
    <location>
        <begin position="30"/>
        <end position="40"/>
    </location>
</feature>